<organism evidence="1 2">
    <name type="scientific">Pseudomonas putida</name>
    <name type="common">Arthrobacter siderocapsulatus</name>
    <dbReference type="NCBI Taxonomy" id="303"/>
    <lineage>
        <taxon>Bacteria</taxon>
        <taxon>Pseudomonadati</taxon>
        <taxon>Pseudomonadota</taxon>
        <taxon>Gammaproteobacteria</taxon>
        <taxon>Pseudomonadales</taxon>
        <taxon>Pseudomonadaceae</taxon>
        <taxon>Pseudomonas</taxon>
    </lineage>
</organism>
<dbReference type="AlphaFoldDB" id="A0A2Z4RHR0"/>
<proteinExistence type="predicted"/>
<evidence type="ECO:0000313" key="2">
    <source>
        <dbReference type="Proteomes" id="UP000250299"/>
    </source>
</evidence>
<gene>
    <name evidence="1" type="ORF">DKY63_07790</name>
</gene>
<accession>A0A2Z4RHR0</accession>
<evidence type="ECO:0000313" key="1">
    <source>
        <dbReference type="EMBL" id="AWY39808.1"/>
    </source>
</evidence>
<reference evidence="1 2" key="1">
    <citation type="submission" date="2018-05" db="EMBL/GenBank/DDBJ databases">
        <title>Whole genome sequence of Pseudomonas putida JBC17.</title>
        <authorList>
            <person name="Lee Y.H."/>
            <person name="David K."/>
        </authorList>
    </citation>
    <scope>NUCLEOTIDE SEQUENCE [LARGE SCALE GENOMIC DNA]</scope>
    <source>
        <strain evidence="1 2">JBC17</strain>
    </source>
</reference>
<dbReference type="Proteomes" id="UP000250299">
    <property type="component" value="Chromosome"/>
</dbReference>
<protein>
    <submittedName>
        <fullName evidence="1">Uncharacterized protein</fullName>
    </submittedName>
</protein>
<name>A0A2Z4RHR0_PSEPU</name>
<dbReference type="EMBL" id="CP029693">
    <property type="protein sequence ID" value="AWY39808.1"/>
    <property type="molecule type" value="Genomic_DNA"/>
</dbReference>
<sequence length="72" mass="8219">MVVNDNAMNQTTRVTLRFFASMLAPTGDRWASRTPQNYQICWYPIPALPKILKRQALESQERSNGVNHTIGN</sequence>